<organism evidence="1 2">
    <name type="scientific">Durusdinium trenchii</name>
    <dbReference type="NCBI Taxonomy" id="1381693"/>
    <lineage>
        <taxon>Eukaryota</taxon>
        <taxon>Sar</taxon>
        <taxon>Alveolata</taxon>
        <taxon>Dinophyceae</taxon>
        <taxon>Suessiales</taxon>
        <taxon>Symbiodiniaceae</taxon>
        <taxon>Durusdinium</taxon>
    </lineage>
</organism>
<name>A0ABP0J7I1_9DINO</name>
<evidence type="ECO:0000313" key="1">
    <source>
        <dbReference type="EMBL" id="CAK9010317.1"/>
    </source>
</evidence>
<sequence>QVVGLAPLISAFVKNLQLPNISWTIQEDGTIFAQTDARNPPVQRVKLWQASSCDAHRMDWRQLSAKAEVCPCGQATSQGCENWVQWNSYDLPHHSFWRVRPNISADGRWTAFFLSFEWPGGIEISTEVSVVPTNFAFPDCGGDACGGMV</sequence>
<dbReference type="PANTHER" id="PTHR31497:SF0">
    <property type="entry name" value="AUTOCRINE PROLIFERATION REPRESSOR PROTEIN A"/>
    <property type="match status" value="1"/>
</dbReference>
<protein>
    <submittedName>
        <fullName evidence="1">Autocrine proliferation repressor protein A</fullName>
    </submittedName>
</protein>
<dbReference type="InterPro" id="IPR009199">
    <property type="entry name" value="PhoPQ-act_pathogen-rel_PqaA"/>
</dbReference>
<feature type="non-terminal residue" evidence="1">
    <location>
        <position position="1"/>
    </location>
</feature>
<comment type="caution">
    <text evidence="1">The sequence shown here is derived from an EMBL/GenBank/DDBJ whole genome shotgun (WGS) entry which is preliminary data.</text>
</comment>
<gene>
    <name evidence="1" type="ORF">SCF082_LOCUS10623</name>
</gene>
<keyword evidence="2" id="KW-1185">Reference proteome</keyword>
<accession>A0ABP0J7I1</accession>
<reference evidence="1 2" key="1">
    <citation type="submission" date="2024-02" db="EMBL/GenBank/DDBJ databases">
        <authorList>
            <person name="Chen Y."/>
            <person name="Shah S."/>
            <person name="Dougan E. K."/>
            <person name="Thang M."/>
            <person name="Chan C."/>
        </authorList>
    </citation>
    <scope>NUCLEOTIDE SEQUENCE [LARGE SCALE GENOMIC DNA]</scope>
</reference>
<evidence type="ECO:0000313" key="2">
    <source>
        <dbReference type="Proteomes" id="UP001642464"/>
    </source>
</evidence>
<dbReference type="EMBL" id="CAXAMM010006227">
    <property type="protein sequence ID" value="CAK9010317.1"/>
    <property type="molecule type" value="Genomic_DNA"/>
</dbReference>
<dbReference type="Proteomes" id="UP001642464">
    <property type="component" value="Unassembled WGS sequence"/>
</dbReference>
<dbReference type="PANTHER" id="PTHR31497">
    <property type="entry name" value="AUTOCRINE PROLIFERATION REPRESSOR PROTEIN A"/>
    <property type="match status" value="1"/>
</dbReference>
<proteinExistence type="predicted"/>